<dbReference type="RefSeq" id="WP_337334325.1">
    <property type="nucleotide sequence ID" value="NZ_JBBDHC010000003.1"/>
</dbReference>
<keyword evidence="10" id="KW-1185">Reference proteome</keyword>
<keyword evidence="6 8" id="KW-0472">Membrane</keyword>
<accession>A0AAW9QV23</accession>
<evidence type="ECO:0000256" key="3">
    <source>
        <dbReference type="ARBA" id="ARBA00022475"/>
    </source>
</evidence>
<dbReference type="GO" id="GO:0005886">
    <property type="term" value="C:plasma membrane"/>
    <property type="evidence" value="ECO:0007669"/>
    <property type="project" value="UniProtKB-SubCell"/>
</dbReference>
<dbReference type="AlphaFoldDB" id="A0AAW9QV23"/>
<evidence type="ECO:0000256" key="8">
    <source>
        <dbReference type="SAM" id="Phobius"/>
    </source>
</evidence>
<keyword evidence="7" id="KW-0813">Transport</keyword>
<name>A0AAW9QV23_9GAMM</name>
<keyword evidence="4 7" id="KW-0812">Transmembrane</keyword>
<dbReference type="GO" id="GO:0022857">
    <property type="term" value="F:transmembrane transporter activity"/>
    <property type="evidence" value="ECO:0007669"/>
    <property type="project" value="InterPro"/>
</dbReference>
<dbReference type="PANTHER" id="PTHR30558">
    <property type="entry name" value="EXBD MEMBRANE COMPONENT OF PMF-DRIVEN MACROMOLECULE IMPORT SYSTEM"/>
    <property type="match status" value="1"/>
</dbReference>
<reference evidence="9 10" key="1">
    <citation type="journal article" date="2016" name="Antonie Van Leeuwenhoek">
        <title>Denitratimonas tolerans gen. nov., sp. nov., a denitrifying bacterium isolated from a bioreactor for tannery wastewater treatment.</title>
        <authorList>
            <person name="Han S.I."/>
            <person name="Kim J.O."/>
            <person name="Lee Y.R."/>
            <person name="Ekpeghere K.I."/>
            <person name="Koh S.C."/>
            <person name="Whang K.S."/>
        </authorList>
    </citation>
    <scope>NUCLEOTIDE SEQUENCE [LARGE SCALE GENOMIC DNA]</scope>
    <source>
        <strain evidence="9 10">KACC 17565</strain>
    </source>
</reference>
<evidence type="ECO:0000256" key="7">
    <source>
        <dbReference type="RuleBase" id="RU003879"/>
    </source>
</evidence>
<evidence type="ECO:0000256" key="5">
    <source>
        <dbReference type="ARBA" id="ARBA00022989"/>
    </source>
</evidence>
<dbReference type="GO" id="GO:0015031">
    <property type="term" value="P:protein transport"/>
    <property type="evidence" value="ECO:0007669"/>
    <property type="project" value="UniProtKB-KW"/>
</dbReference>
<evidence type="ECO:0000256" key="4">
    <source>
        <dbReference type="ARBA" id="ARBA00022692"/>
    </source>
</evidence>
<evidence type="ECO:0000256" key="6">
    <source>
        <dbReference type="ARBA" id="ARBA00023136"/>
    </source>
</evidence>
<keyword evidence="7" id="KW-0653">Protein transport</keyword>
<organism evidence="9 10">
    <name type="scientific">Denitratimonas tolerans</name>
    <dbReference type="NCBI Taxonomy" id="1338420"/>
    <lineage>
        <taxon>Bacteria</taxon>
        <taxon>Pseudomonadati</taxon>
        <taxon>Pseudomonadota</taxon>
        <taxon>Gammaproteobacteria</taxon>
        <taxon>Lysobacterales</taxon>
        <taxon>Lysobacteraceae</taxon>
        <taxon>Denitratimonas</taxon>
    </lineage>
</organism>
<comment type="caution">
    <text evidence="9">The sequence shown here is derived from an EMBL/GenBank/DDBJ whole genome shotgun (WGS) entry which is preliminary data.</text>
</comment>
<evidence type="ECO:0000313" key="10">
    <source>
        <dbReference type="Proteomes" id="UP001364472"/>
    </source>
</evidence>
<gene>
    <name evidence="9" type="ORF">WB794_02810</name>
</gene>
<evidence type="ECO:0000256" key="1">
    <source>
        <dbReference type="ARBA" id="ARBA00004162"/>
    </source>
</evidence>
<dbReference type="Pfam" id="PF02472">
    <property type="entry name" value="ExbD"/>
    <property type="match status" value="1"/>
</dbReference>
<protein>
    <submittedName>
        <fullName evidence="9">Biopolymer transporter ExbD</fullName>
    </submittedName>
</protein>
<dbReference type="Proteomes" id="UP001364472">
    <property type="component" value="Unassembled WGS sequence"/>
</dbReference>
<dbReference type="EMBL" id="JBBDHC010000003">
    <property type="protein sequence ID" value="MEJ1248605.1"/>
    <property type="molecule type" value="Genomic_DNA"/>
</dbReference>
<dbReference type="InterPro" id="IPR003400">
    <property type="entry name" value="ExbD"/>
</dbReference>
<comment type="subcellular location">
    <subcellularLocation>
        <location evidence="1">Cell membrane</location>
        <topology evidence="1">Single-pass membrane protein</topology>
    </subcellularLocation>
    <subcellularLocation>
        <location evidence="7">Cell membrane</location>
        <topology evidence="7">Single-pass type II membrane protein</topology>
    </subcellularLocation>
</comment>
<evidence type="ECO:0000313" key="9">
    <source>
        <dbReference type="EMBL" id="MEJ1248605.1"/>
    </source>
</evidence>
<dbReference type="Gene3D" id="3.30.420.270">
    <property type="match status" value="1"/>
</dbReference>
<dbReference type="PANTHER" id="PTHR30558:SF3">
    <property type="entry name" value="BIOPOLYMER TRANSPORT PROTEIN EXBD-RELATED"/>
    <property type="match status" value="1"/>
</dbReference>
<keyword evidence="3" id="KW-1003">Cell membrane</keyword>
<comment type="similarity">
    <text evidence="2 7">Belongs to the ExbD/TolR family.</text>
</comment>
<feature type="transmembrane region" description="Helical" evidence="8">
    <location>
        <begin position="17"/>
        <end position="37"/>
    </location>
</feature>
<proteinExistence type="inferred from homology"/>
<evidence type="ECO:0000256" key="2">
    <source>
        <dbReference type="ARBA" id="ARBA00005811"/>
    </source>
</evidence>
<keyword evidence="5 8" id="KW-1133">Transmembrane helix</keyword>
<sequence>MRIGTPSQGSDDLETSLVPLIDVVLTLIIFFVVTTTFQDRAAMKVALPEAAGQTAETPKDPLVVVVDAEGRYFVGGAEVLRRDVASVREAIGKVAGDDKNRTVVLRADAKTPHQAVVTAMDAIGQLGFSRLSIATVPAPDTSSAQ</sequence>